<dbReference type="Proteomes" id="UP000283880">
    <property type="component" value="Unassembled WGS sequence"/>
</dbReference>
<protein>
    <submittedName>
        <fullName evidence="1">Uncharacterized protein</fullName>
    </submittedName>
</protein>
<evidence type="ECO:0000313" key="1">
    <source>
        <dbReference type="EMBL" id="RGX25762.1"/>
    </source>
</evidence>
<comment type="caution">
    <text evidence="1">The sequence shown here is derived from an EMBL/GenBank/DDBJ whole genome shotgun (WGS) entry which is preliminary data.</text>
</comment>
<gene>
    <name evidence="1" type="ORF">DWV29_21055</name>
</gene>
<proteinExistence type="predicted"/>
<reference evidence="1 2" key="1">
    <citation type="submission" date="2018-08" db="EMBL/GenBank/DDBJ databases">
        <title>A genome reference for cultivated species of the human gut microbiota.</title>
        <authorList>
            <person name="Zou Y."/>
            <person name="Xue W."/>
            <person name="Luo G."/>
        </authorList>
    </citation>
    <scope>NUCLEOTIDE SEQUENCE [LARGE SCALE GENOMIC DNA]</scope>
    <source>
        <strain evidence="1 2">AF04-15</strain>
    </source>
</reference>
<name>A0A413FAH5_9FIRM</name>
<dbReference type="RefSeq" id="WP_117777896.1">
    <property type="nucleotide sequence ID" value="NZ_QSBM01000018.1"/>
</dbReference>
<organism evidence="1 2">
    <name type="scientific">Enterocloster asparagiformis</name>
    <dbReference type="NCBI Taxonomy" id="333367"/>
    <lineage>
        <taxon>Bacteria</taxon>
        <taxon>Bacillati</taxon>
        <taxon>Bacillota</taxon>
        <taxon>Clostridia</taxon>
        <taxon>Lachnospirales</taxon>
        <taxon>Lachnospiraceae</taxon>
        <taxon>Enterocloster</taxon>
    </lineage>
</organism>
<sequence length="121" mass="13539">MQKALIDKGVLRPSGEIVKDKINLISGAHTPPFVEMLWAVTNGDTDTTDRLYNILTGLYQDGRESEMLEVLRTLYGVLGLPFPEDVEQLAGHPEARGYFLFSFLLDYDDAIEDYKAELDGA</sequence>
<accession>A0A413FAH5</accession>
<evidence type="ECO:0000313" key="2">
    <source>
        <dbReference type="Proteomes" id="UP000283880"/>
    </source>
</evidence>
<dbReference type="AlphaFoldDB" id="A0A413FAH5"/>
<dbReference type="OrthoDB" id="2084863at2"/>
<dbReference type="EMBL" id="QSBM01000018">
    <property type="protein sequence ID" value="RGX25762.1"/>
    <property type="molecule type" value="Genomic_DNA"/>
</dbReference>